<dbReference type="AlphaFoldDB" id="A0A8H4PEZ2"/>
<comment type="caution">
    <text evidence="2">The sequence shown here is derived from an EMBL/GenBank/DDBJ whole genome shotgun (WGS) entry which is preliminary data.</text>
</comment>
<organism evidence="2 3">
    <name type="scientific">Fusarium albosuccineum</name>
    <dbReference type="NCBI Taxonomy" id="1237068"/>
    <lineage>
        <taxon>Eukaryota</taxon>
        <taxon>Fungi</taxon>
        <taxon>Dikarya</taxon>
        <taxon>Ascomycota</taxon>
        <taxon>Pezizomycotina</taxon>
        <taxon>Sordariomycetes</taxon>
        <taxon>Hypocreomycetidae</taxon>
        <taxon>Hypocreales</taxon>
        <taxon>Nectriaceae</taxon>
        <taxon>Fusarium</taxon>
        <taxon>Fusarium decemcellulare species complex</taxon>
    </lineage>
</organism>
<dbReference type="InterPro" id="IPR000182">
    <property type="entry name" value="GNAT_dom"/>
</dbReference>
<reference evidence="2 3" key="1">
    <citation type="submission" date="2020-01" db="EMBL/GenBank/DDBJ databases">
        <title>Identification and distribution of gene clusters putatively required for synthesis of sphingolipid metabolism inhibitors in phylogenetically diverse species of the filamentous fungus Fusarium.</title>
        <authorList>
            <person name="Kim H.-S."/>
            <person name="Busman M."/>
            <person name="Brown D.W."/>
            <person name="Divon H."/>
            <person name="Uhlig S."/>
            <person name="Proctor R.H."/>
        </authorList>
    </citation>
    <scope>NUCLEOTIDE SEQUENCE [LARGE SCALE GENOMIC DNA]</scope>
    <source>
        <strain evidence="2 3">NRRL 20459</strain>
    </source>
</reference>
<dbReference type="EMBL" id="JAADYS010000404">
    <property type="protein sequence ID" value="KAF4470040.1"/>
    <property type="molecule type" value="Genomic_DNA"/>
</dbReference>
<dbReference type="PANTHER" id="PTHR43441">
    <property type="entry name" value="RIBOSOMAL-PROTEIN-SERINE ACETYLTRANSFERASE"/>
    <property type="match status" value="1"/>
</dbReference>
<accession>A0A8H4PEZ2</accession>
<dbReference type="PANTHER" id="PTHR43441:SF5">
    <property type="entry name" value="FAMILY ACETYLTRANSFERASE, PUTATIVE-RELATED"/>
    <property type="match status" value="1"/>
</dbReference>
<protein>
    <submittedName>
        <fullName evidence="2">Acyl- N-acyltransferase</fullName>
    </submittedName>
</protein>
<feature type="domain" description="N-acetyltransferase" evidence="1">
    <location>
        <begin position="1"/>
        <end position="121"/>
    </location>
</feature>
<dbReference type="InterPro" id="IPR051908">
    <property type="entry name" value="Ribosomal_N-acetyltransferase"/>
</dbReference>
<keyword evidence="2" id="KW-0012">Acyltransferase</keyword>
<evidence type="ECO:0000259" key="1">
    <source>
        <dbReference type="PROSITE" id="PS51186"/>
    </source>
</evidence>
<name>A0A8H4PEZ2_9HYPO</name>
<keyword evidence="2" id="KW-0808">Transferase</keyword>
<dbReference type="SUPFAM" id="SSF55729">
    <property type="entry name" value="Acyl-CoA N-acyltransferases (Nat)"/>
    <property type="match status" value="1"/>
</dbReference>
<dbReference type="InterPro" id="IPR016181">
    <property type="entry name" value="Acyl_CoA_acyltransferase"/>
</dbReference>
<gene>
    <name evidence="2" type="ORF">FALBO_3062</name>
</gene>
<dbReference type="PROSITE" id="PS51186">
    <property type="entry name" value="GNAT"/>
    <property type="match status" value="1"/>
</dbReference>
<evidence type="ECO:0000313" key="3">
    <source>
        <dbReference type="Proteomes" id="UP000554235"/>
    </source>
</evidence>
<dbReference type="Gene3D" id="3.40.630.30">
    <property type="match status" value="1"/>
</dbReference>
<sequence>MGVAKAAKSPFVYHIDPVSDSHVKLIAFDPDQIGFLIVLPRYRRSHVASKAIGLALHYALERPANGGLGMRRVHCKTSTKNITSMRVAERMRFVMVGTTPWHVRYVKGKRRAKIENGKELPPDSDPEDLWRDTVNFSLLWDRWEECARKRTQDAMIMKVKLPSSVSMGQRALLLEPKDASTTLGKEKKRKLPGLIY</sequence>
<keyword evidence="3" id="KW-1185">Reference proteome</keyword>
<dbReference type="GO" id="GO:0008999">
    <property type="term" value="F:protein-N-terminal-alanine acetyltransferase activity"/>
    <property type="evidence" value="ECO:0007669"/>
    <property type="project" value="TreeGrafter"/>
</dbReference>
<dbReference type="OrthoDB" id="5146788at2759"/>
<dbReference type="Proteomes" id="UP000554235">
    <property type="component" value="Unassembled WGS sequence"/>
</dbReference>
<proteinExistence type="predicted"/>
<evidence type="ECO:0000313" key="2">
    <source>
        <dbReference type="EMBL" id="KAF4470040.1"/>
    </source>
</evidence>
<dbReference type="Pfam" id="PF13302">
    <property type="entry name" value="Acetyltransf_3"/>
    <property type="match status" value="1"/>
</dbReference>
<dbReference type="GO" id="GO:1990189">
    <property type="term" value="F:protein N-terminal-serine acetyltransferase activity"/>
    <property type="evidence" value="ECO:0007669"/>
    <property type="project" value="TreeGrafter"/>
</dbReference>